<feature type="signal peptide" evidence="1">
    <location>
        <begin position="1"/>
        <end position="20"/>
    </location>
</feature>
<reference evidence="2 3" key="1">
    <citation type="submission" date="2017-05" db="EMBL/GenBank/DDBJ databases">
        <authorList>
            <person name="Varghese N."/>
            <person name="Submissions S."/>
        </authorList>
    </citation>
    <scope>NUCLEOTIDE SEQUENCE [LARGE SCALE GENOMIC DNA]</scope>
    <source>
        <strain evidence="2 3">DSM 18015</strain>
    </source>
</reference>
<name>A0ABY1R3Q5_9FLAO</name>
<keyword evidence="1" id="KW-0732">Signal</keyword>
<organism evidence="2 3">
    <name type="scientific">Epilithonimonas pallida</name>
    <dbReference type="NCBI Taxonomy" id="373671"/>
    <lineage>
        <taxon>Bacteria</taxon>
        <taxon>Pseudomonadati</taxon>
        <taxon>Bacteroidota</taxon>
        <taxon>Flavobacteriia</taxon>
        <taxon>Flavobacteriales</taxon>
        <taxon>Weeksellaceae</taxon>
        <taxon>Chryseobacterium group</taxon>
        <taxon>Epilithonimonas</taxon>
    </lineage>
</organism>
<feature type="chain" id="PRO_5046328161" evidence="1">
    <location>
        <begin position="21"/>
        <end position="111"/>
    </location>
</feature>
<dbReference type="Proteomes" id="UP001158050">
    <property type="component" value="Unassembled WGS sequence"/>
</dbReference>
<proteinExistence type="predicted"/>
<keyword evidence="3" id="KW-1185">Reference proteome</keyword>
<sequence>MKLKFLKIIILVFLSQNFFAQSKKLPIIKANSLQVDIKDDNKLQKNAWRIVPEEKLDVYTTSAKKVTFYTDVDSISFKINPKVGKYDFVILLNGKDSARLRLNTSLQDWKF</sequence>
<accession>A0ABY1R3Q5</accession>
<evidence type="ECO:0000313" key="3">
    <source>
        <dbReference type="Proteomes" id="UP001158050"/>
    </source>
</evidence>
<dbReference type="RefSeq" id="WP_283416367.1">
    <property type="nucleotide sequence ID" value="NZ_FXUO01000003.1"/>
</dbReference>
<evidence type="ECO:0000313" key="2">
    <source>
        <dbReference type="EMBL" id="SMP91939.1"/>
    </source>
</evidence>
<gene>
    <name evidence="2" type="ORF">SAMN05421679_103378</name>
</gene>
<dbReference type="EMBL" id="FXUO01000003">
    <property type="protein sequence ID" value="SMP91939.1"/>
    <property type="molecule type" value="Genomic_DNA"/>
</dbReference>
<comment type="caution">
    <text evidence="2">The sequence shown here is derived from an EMBL/GenBank/DDBJ whole genome shotgun (WGS) entry which is preliminary data.</text>
</comment>
<evidence type="ECO:0000256" key="1">
    <source>
        <dbReference type="SAM" id="SignalP"/>
    </source>
</evidence>
<protein>
    <submittedName>
        <fullName evidence="2">Uncharacterized protein</fullName>
    </submittedName>
</protein>